<sequence>MKKIAFIFMNLPHGKSSSREGLDAILASTVLTDNIGVFFISDGVCQLLKYQCPKEILAHDYIASYPVLPLYNVYKYYISLDDLKKRGFSNKNEFVLPVLYMSSNQIKKQLITYDVILTY</sequence>
<gene>
    <name evidence="2" type="primary">tusC</name>
    <name evidence="2" type="ORF">ACHINZ_3550</name>
</gene>
<dbReference type="InterPro" id="IPR003787">
    <property type="entry name" value="Sulphur_relay_DsrE/F-like"/>
</dbReference>
<dbReference type="NCBIfam" id="NF001238">
    <property type="entry name" value="PRK00211.1"/>
    <property type="match status" value="1"/>
</dbReference>
<accession>A0AAT9G4P3</accession>
<evidence type="ECO:0000313" key="2">
    <source>
        <dbReference type="EMBL" id="BET44683.1"/>
    </source>
</evidence>
<proteinExistence type="inferred from homology"/>
<reference evidence="2" key="1">
    <citation type="journal article" date="2023" name="Front. Microbiol.">
        <title>Genome analysis of Candidatus Aschnera chinzeii, the bacterial endosymbiont of the blood-sucking bat fly Penicillidia jenynsii (Insecta: Diptera: Nycteribiidae).</title>
        <authorList>
            <person name="Koga R."/>
            <person name="Moriyama M."/>
            <person name="Nozaki T."/>
            <person name="Fukatsu T."/>
        </authorList>
    </citation>
    <scope>NUCLEOTIDE SEQUENCE</scope>
    <source>
        <strain evidence="2">Kw-01</strain>
    </source>
</reference>
<dbReference type="InterPro" id="IPR017462">
    <property type="entry name" value="Sulphur_relay_TusC/DsrF"/>
</dbReference>
<dbReference type="AlphaFoldDB" id="A0AAT9G4P3"/>
<dbReference type="SUPFAM" id="SSF75169">
    <property type="entry name" value="DsrEFH-like"/>
    <property type="match status" value="1"/>
</dbReference>
<dbReference type="InterPro" id="IPR027396">
    <property type="entry name" value="DsrEFH-like"/>
</dbReference>
<dbReference type="PANTHER" id="PTHR38780">
    <property type="entry name" value="PROTEIN TUSC"/>
    <property type="match status" value="1"/>
</dbReference>
<dbReference type="NCBIfam" id="TIGR03010">
    <property type="entry name" value="sulf_tusC_dsrF"/>
    <property type="match status" value="1"/>
</dbReference>
<protein>
    <submittedName>
        <fullName evidence="2">Sulfurtransferase complex subunit TusC</fullName>
    </submittedName>
</protein>
<comment type="similarity">
    <text evidence="1">Belongs to the DsrF/TusC family.</text>
</comment>
<reference evidence="2" key="2">
    <citation type="submission" date="2023-10" db="EMBL/GenBank/DDBJ databases">
        <authorList>
            <person name="Koga R."/>
            <person name="Fukatsu T."/>
        </authorList>
    </citation>
    <scope>NUCLEOTIDE SEQUENCE</scope>
    <source>
        <strain evidence="2">Kw-01</strain>
    </source>
</reference>
<dbReference type="Pfam" id="PF02635">
    <property type="entry name" value="DsrE"/>
    <property type="match status" value="1"/>
</dbReference>
<dbReference type="PANTHER" id="PTHR38780:SF1">
    <property type="entry name" value="PROTEIN TUSC"/>
    <property type="match status" value="1"/>
</dbReference>
<name>A0AAT9G4P3_9ENTR</name>
<organism evidence="2">
    <name type="scientific">Candidatus Aschnera chinzeii</name>
    <dbReference type="NCBI Taxonomy" id="1485666"/>
    <lineage>
        <taxon>Bacteria</taxon>
        <taxon>Pseudomonadati</taxon>
        <taxon>Pseudomonadota</taxon>
        <taxon>Gammaproteobacteria</taxon>
        <taxon>Enterobacterales</taxon>
        <taxon>Enterobacteriaceae</taxon>
        <taxon>Candidatus Aschnera</taxon>
    </lineage>
</organism>
<dbReference type="EMBL" id="AP028961">
    <property type="protein sequence ID" value="BET44683.1"/>
    <property type="molecule type" value="Genomic_DNA"/>
</dbReference>
<dbReference type="Gene3D" id="3.40.1260.10">
    <property type="entry name" value="DsrEFH-like"/>
    <property type="match status" value="1"/>
</dbReference>
<evidence type="ECO:0000256" key="1">
    <source>
        <dbReference type="ARBA" id="ARBA00005996"/>
    </source>
</evidence>